<keyword evidence="10" id="KW-0862">Zinc</keyword>
<comment type="catalytic activity">
    <reaction evidence="1">
        <text>Release of an N-terminal amino acid, Xaa-|-Yaa- from a peptide, amide or arylamide. Xaa is preferably Ala, but may be most amino acids including Pro (slow action). When a terminal hydrophobic residue is followed by a prolyl residue, the two may be released as an intact Xaa-Pro dipeptide.</text>
        <dbReference type="EC" id="3.4.11.2"/>
    </reaction>
</comment>
<comment type="cofactor">
    <cofactor evidence="2">
        <name>Zn(2+)</name>
        <dbReference type="ChEBI" id="CHEBI:29105"/>
    </cofactor>
</comment>
<dbReference type="GO" id="GO:0005615">
    <property type="term" value="C:extracellular space"/>
    <property type="evidence" value="ECO:0007669"/>
    <property type="project" value="TreeGrafter"/>
</dbReference>
<evidence type="ECO:0000256" key="2">
    <source>
        <dbReference type="ARBA" id="ARBA00001947"/>
    </source>
</evidence>
<evidence type="ECO:0000256" key="1">
    <source>
        <dbReference type="ARBA" id="ARBA00000098"/>
    </source>
</evidence>
<dbReference type="PRINTS" id="PR00756">
    <property type="entry name" value="ALADIPTASE"/>
</dbReference>
<name>A0A7V1PU48_CALAY</name>
<keyword evidence="8" id="KW-0479">Metal-binding</keyword>
<dbReference type="CDD" id="cd09603">
    <property type="entry name" value="M1_APN_like"/>
    <property type="match status" value="1"/>
</dbReference>
<dbReference type="PANTHER" id="PTHR11533">
    <property type="entry name" value="PROTEASE M1 ZINC METALLOPROTEASE"/>
    <property type="match status" value="1"/>
</dbReference>
<keyword evidence="12" id="KW-0732">Signal</keyword>
<reference evidence="15" key="1">
    <citation type="journal article" date="2020" name="mSystems">
        <title>Genome- and Community-Level Interaction Insights into Carbon Utilization and Element Cycling Functions of Hydrothermarchaeota in Hydrothermal Sediment.</title>
        <authorList>
            <person name="Zhou Z."/>
            <person name="Liu Y."/>
            <person name="Xu W."/>
            <person name="Pan J."/>
            <person name="Luo Z.H."/>
            <person name="Li M."/>
        </authorList>
    </citation>
    <scope>NUCLEOTIDE SEQUENCE [LARGE SCALE GENOMIC DNA]</scope>
    <source>
        <strain evidence="15">HyVt-456</strain>
    </source>
</reference>
<evidence type="ECO:0000259" key="13">
    <source>
        <dbReference type="Pfam" id="PF01433"/>
    </source>
</evidence>
<dbReference type="Gene3D" id="2.60.40.1730">
    <property type="entry name" value="tricorn interacting facor f3 domain"/>
    <property type="match status" value="1"/>
</dbReference>
<sequence>MKPVTSLLLLLTAISALAQNTPPGEHKDGLFPRLAKRAGGQSQASTTIDAQYYRLELYIRFNPNRLDGRVTARFVSRTDNLSSFDLDFSDALEVNSVGAAAADFTHKADRLSLTLKKSYNRGDTVTVSISYGGVPAADGFGSFSFDSMDGDPRHVWTLSEPYGARDWWPCKDYPADKADSADIIINVPSGLKAVSNGTLRYVLVNDSSDAWHWQVRYPITTYLISLAIGPYEHLSGVYTHGDGSVMPLDIYAYPSRAAQMEEVLNQTRDQLDVLSGLFGPYPFKKEKYGLAQFGWGGGMEHQTITSVGDIRSGLTYLYVHELGHQWFGDALTCASWTDIWLNEGFATYSEALYAEQRGFGGLPPGREAYHAYMGSKLYYSEGTITRDTSSVGSIFNRIVYNKGAWVLHMLRGVMGDSLFFKALRRYAQDPELIYTSVRTRYLRTVFEDVYGQSLETFFDQWLNYSLYPFYEIKWETVPEGSATGLFSLLLTINQQQQQPVYDMPMTLSVHFIDRPDTLIRLRNNQRRQSYTLMLPAEPVSLELDPDNWILKNVRDISGGVYQPGISHTTIYPNPFSRQTTIRLRYWDSGKPLLKIHDIRGRLVRTLQPRTSTLFHDYYFVWDGKNERGIRAASGMYLLMAAVRGEHIPLRSKALFIP</sequence>
<dbReference type="EC" id="3.4.11.2" evidence="4"/>
<comment type="caution">
    <text evidence="15">The sequence shown here is derived from an EMBL/GenBank/DDBJ whole genome shotgun (WGS) entry which is preliminary data.</text>
</comment>
<accession>A0A7V1PU48</accession>
<organism evidence="15">
    <name type="scientific">Caldithrix abyssi</name>
    <dbReference type="NCBI Taxonomy" id="187145"/>
    <lineage>
        <taxon>Bacteria</taxon>
        <taxon>Pseudomonadati</taxon>
        <taxon>Calditrichota</taxon>
        <taxon>Calditrichia</taxon>
        <taxon>Calditrichales</taxon>
        <taxon>Calditrichaceae</taxon>
        <taxon>Caldithrix</taxon>
    </lineage>
</organism>
<evidence type="ECO:0000256" key="11">
    <source>
        <dbReference type="ARBA" id="ARBA00023049"/>
    </source>
</evidence>
<dbReference type="Pfam" id="PF01433">
    <property type="entry name" value="Peptidase_M1"/>
    <property type="match status" value="1"/>
</dbReference>
<feature type="chain" id="PRO_5030768182" description="Aminopeptidase N" evidence="12">
    <location>
        <begin position="19"/>
        <end position="657"/>
    </location>
</feature>
<keyword evidence="6" id="KW-0031">Aminopeptidase</keyword>
<dbReference type="InterPro" id="IPR027268">
    <property type="entry name" value="Peptidase_M4/M1_CTD_sf"/>
</dbReference>
<keyword evidence="7" id="KW-0645">Protease</keyword>
<evidence type="ECO:0000256" key="12">
    <source>
        <dbReference type="SAM" id="SignalP"/>
    </source>
</evidence>
<dbReference type="EMBL" id="DRLD01000025">
    <property type="protein sequence ID" value="HED09257.1"/>
    <property type="molecule type" value="Genomic_DNA"/>
</dbReference>
<protein>
    <recommendedName>
        <fullName evidence="5">Aminopeptidase N</fullName>
        <ecNumber evidence="4">3.4.11.2</ecNumber>
    </recommendedName>
</protein>
<evidence type="ECO:0000313" key="15">
    <source>
        <dbReference type="EMBL" id="HED09257.1"/>
    </source>
</evidence>
<dbReference type="GO" id="GO:0042277">
    <property type="term" value="F:peptide binding"/>
    <property type="evidence" value="ECO:0007669"/>
    <property type="project" value="TreeGrafter"/>
</dbReference>
<dbReference type="AlphaFoldDB" id="A0A7V1PU48"/>
<dbReference type="SUPFAM" id="SSF63737">
    <property type="entry name" value="Leukotriene A4 hydrolase N-terminal domain"/>
    <property type="match status" value="1"/>
</dbReference>
<evidence type="ECO:0000256" key="10">
    <source>
        <dbReference type="ARBA" id="ARBA00022833"/>
    </source>
</evidence>
<feature type="signal peptide" evidence="12">
    <location>
        <begin position="1"/>
        <end position="18"/>
    </location>
</feature>
<dbReference type="GO" id="GO:0016285">
    <property type="term" value="F:alanyl aminopeptidase activity"/>
    <property type="evidence" value="ECO:0007669"/>
    <property type="project" value="UniProtKB-EC"/>
</dbReference>
<dbReference type="Gene3D" id="1.10.390.10">
    <property type="entry name" value="Neutral Protease Domain 2"/>
    <property type="match status" value="1"/>
</dbReference>
<dbReference type="GO" id="GO:0016020">
    <property type="term" value="C:membrane"/>
    <property type="evidence" value="ECO:0007669"/>
    <property type="project" value="TreeGrafter"/>
</dbReference>
<evidence type="ECO:0000256" key="5">
    <source>
        <dbReference type="ARBA" id="ARBA00015611"/>
    </source>
</evidence>
<evidence type="ECO:0000256" key="9">
    <source>
        <dbReference type="ARBA" id="ARBA00022801"/>
    </source>
</evidence>
<dbReference type="GO" id="GO:0070006">
    <property type="term" value="F:metalloaminopeptidase activity"/>
    <property type="evidence" value="ECO:0007669"/>
    <property type="project" value="TreeGrafter"/>
</dbReference>
<evidence type="ECO:0000256" key="7">
    <source>
        <dbReference type="ARBA" id="ARBA00022670"/>
    </source>
</evidence>
<evidence type="ECO:0000256" key="8">
    <source>
        <dbReference type="ARBA" id="ARBA00022723"/>
    </source>
</evidence>
<dbReference type="GO" id="GO:0006508">
    <property type="term" value="P:proteolysis"/>
    <property type="evidence" value="ECO:0007669"/>
    <property type="project" value="UniProtKB-KW"/>
</dbReference>
<feature type="domain" description="Peptidase M1 membrane alanine aminopeptidase" evidence="13">
    <location>
        <begin position="316"/>
        <end position="461"/>
    </location>
</feature>
<keyword evidence="9" id="KW-0378">Hydrolase</keyword>
<dbReference type="InterPro" id="IPR050344">
    <property type="entry name" value="Peptidase_M1_aminopeptidases"/>
</dbReference>
<dbReference type="GO" id="GO:0008270">
    <property type="term" value="F:zinc ion binding"/>
    <property type="evidence" value="ECO:0007669"/>
    <property type="project" value="InterPro"/>
</dbReference>
<evidence type="ECO:0000259" key="14">
    <source>
        <dbReference type="Pfam" id="PF17900"/>
    </source>
</evidence>
<dbReference type="SUPFAM" id="SSF55486">
    <property type="entry name" value="Metalloproteases ('zincins'), catalytic domain"/>
    <property type="match status" value="1"/>
</dbReference>
<dbReference type="InterPro" id="IPR014782">
    <property type="entry name" value="Peptidase_M1_dom"/>
</dbReference>
<dbReference type="InterPro" id="IPR042097">
    <property type="entry name" value="Aminopeptidase_N-like_N_sf"/>
</dbReference>
<gene>
    <name evidence="15" type="ORF">ENJ10_01080</name>
</gene>
<keyword evidence="11" id="KW-0482">Metalloprotease</keyword>
<dbReference type="GO" id="GO:0005737">
    <property type="term" value="C:cytoplasm"/>
    <property type="evidence" value="ECO:0007669"/>
    <property type="project" value="TreeGrafter"/>
</dbReference>
<evidence type="ECO:0000256" key="4">
    <source>
        <dbReference type="ARBA" id="ARBA00012564"/>
    </source>
</evidence>
<dbReference type="InterPro" id="IPR001930">
    <property type="entry name" value="Peptidase_M1"/>
</dbReference>
<dbReference type="PANTHER" id="PTHR11533:SF174">
    <property type="entry name" value="PUROMYCIN-SENSITIVE AMINOPEPTIDASE-RELATED"/>
    <property type="match status" value="1"/>
</dbReference>
<proteinExistence type="inferred from homology"/>
<evidence type="ECO:0000256" key="3">
    <source>
        <dbReference type="ARBA" id="ARBA00010136"/>
    </source>
</evidence>
<evidence type="ECO:0000256" key="6">
    <source>
        <dbReference type="ARBA" id="ARBA00022438"/>
    </source>
</evidence>
<dbReference type="GO" id="GO:0043171">
    <property type="term" value="P:peptide catabolic process"/>
    <property type="evidence" value="ECO:0007669"/>
    <property type="project" value="TreeGrafter"/>
</dbReference>
<dbReference type="Gene3D" id="2.60.40.4070">
    <property type="match status" value="1"/>
</dbReference>
<dbReference type="Proteomes" id="UP000886005">
    <property type="component" value="Unassembled WGS sequence"/>
</dbReference>
<feature type="domain" description="Aminopeptidase N-like N-terminal" evidence="14">
    <location>
        <begin position="51"/>
        <end position="223"/>
    </location>
</feature>
<dbReference type="Pfam" id="PF17900">
    <property type="entry name" value="Peptidase_M1_N"/>
    <property type="match status" value="1"/>
</dbReference>
<comment type="similarity">
    <text evidence="3">Belongs to the peptidase M1 family.</text>
</comment>
<dbReference type="InterPro" id="IPR045357">
    <property type="entry name" value="Aminopeptidase_N-like_N"/>
</dbReference>